<name>A0A5A7P4K0_STRAF</name>
<dbReference type="Gene3D" id="2.160.20.10">
    <property type="entry name" value="Single-stranded right-handed beta-helix, Pectin lyase-like"/>
    <property type="match status" value="1"/>
</dbReference>
<comment type="subcellular location">
    <subcellularLocation>
        <location evidence="1">Secreted</location>
        <location evidence="1">Cell wall</location>
    </subcellularLocation>
</comment>
<evidence type="ECO:0000313" key="9">
    <source>
        <dbReference type="EMBL" id="GER27672.1"/>
    </source>
</evidence>
<organism evidence="9 10">
    <name type="scientific">Striga asiatica</name>
    <name type="common">Asiatic witchweed</name>
    <name type="synonym">Buchnera asiatica</name>
    <dbReference type="NCBI Taxonomy" id="4170"/>
    <lineage>
        <taxon>Eukaryota</taxon>
        <taxon>Viridiplantae</taxon>
        <taxon>Streptophyta</taxon>
        <taxon>Embryophyta</taxon>
        <taxon>Tracheophyta</taxon>
        <taxon>Spermatophyta</taxon>
        <taxon>Magnoliopsida</taxon>
        <taxon>eudicotyledons</taxon>
        <taxon>Gunneridae</taxon>
        <taxon>Pentapetalae</taxon>
        <taxon>asterids</taxon>
        <taxon>lamiids</taxon>
        <taxon>Lamiales</taxon>
        <taxon>Orobanchaceae</taxon>
        <taxon>Buchnereae</taxon>
        <taxon>Striga</taxon>
    </lineage>
</organism>
<reference evidence="10" key="1">
    <citation type="journal article" date="2019" name="Curr. Biol.">
        <title>Genome Sequence of Striga asiatica Provides Insight into the Evolution of Plant Parasitism.</title>
        <authorList>
            <person name="Yoshida S."/>
            <person name="Kim S."/>
            <person name="Wafula E.K."/>
            <person name="Tanskanen J."/>
            <person name="Kim Y.M."/>
            <person name="Honaas L."/>
            <person name="Yang Z."/>
            <person name="Spallek T."/>
            <person name="Conn C.E."/>
            <person name="Ichihashi Y."/>
            <person name="Cheong K."/>
            <person name="Cui S."/>
            <person name="Der J.P."/>
            <person name="Gundlach H."/>
            <person name="Jiao Y."/>
            <person name="Hori C."/>
            <person name="Ishida J.K."/>
            <person name="Kasahara H."/>
            <person name="Kiba T."/>
            <person name="Kim M.S."/>
            <person name="Koo N."/>
            <person name="Laohavisit A."/>
            <person name="Lee Y.H."/>
            <person name="Lumba S."/>
            <person name="McCourt P."/>
            <person name="Mortimer J.C."/>
            <person name="Mutuku J.M."/>
            <person name="Nomura T."/>
            <person name="Sasaki-Sekimoto Y."/>
            <person name="Seto Y."/>
            <person name="Wang Y."/>
            <person name="Wakatake T."/>
            <person name="Sakakibara H."/>
            <person name="Demura T."/>
            <person name="Yamaguchi S."/>
            <person name="Yoneyama K."/>
            <person name="Manabe R.I."/>
            <person name="Nelson D.C."/>
            <person name="Schulman A.H."/>
            <person name="Timko M.P."/>
            <person name="dePamphilis C.W."/>
            <person name="Choi D."/>
            <person name="Shirasu K."/>
        </authorList>
    </citation>
    <scope>NUCLEOTIDE SEQUENCE [LARGE SCALE GENOMIC DNA]</scope>
    <source>
        <strain evidence="10">cv. UVA1</strain>
    </source>
</reference>
<proteinExistence type="inferred from homology"/>
<keyword evidence="5 8" id="KW-0378">Hydrolase</keyword>
<keyword evidence="4" id="KW-0964">Secreted</keyword>
<evidence type="ECO:0000256" key="2">
    <source>
        <dbReference type="ARBA" id="ARBA00008834"/>
    </source>
</evidence>
<comment type="caution">
    <text evidence="9">The sequence shown here is derived from an EMBL/GenBank/DDBJ whole genome shotgun (WGS) entry which is preliminary data.</text>
</comment>
<evidence type="ECO:0000256" key="4">
    <source>
        <dbReference type="ARBA" id="ARBA00022525"/>
    </source>
</evidence>
<dbReference type="Proteomes" id="UP000325081">
    <property type="component" value="Unassembled WGS sequence"/>
</dbReference>
<comment type="similarity">
    <text evidence="2 8">Belongs to the glycosyl hydrolase 28 family.</text>
</comment>
<keyword evidence="6 8" id="KW-0326">Glycosidase</keyword>
<dbReference type="GO" id="GO:0016829">
    <property type="term" value="F:lyase activity"/>
    <property type="evidence" value="ECO:0007669"/>
    <property type="project" value="UniProtKB-KW"/>
</dbReference>
<keyword evidence="3" id="KW-0134">Cell wall</keyword>
<protein>
    <submittedName>
        <fullName evidence="9">Pectin lyase-like superfamily protein</fullName>
    </submittedName>
</protein>
<dbReference type="EMBL" id="BKCP01002113">
    <property type="protein sequence ID" value="GER27672.1"/>
    <property type="molecule type" value="Genomic_DNA"/>
</dbReference>
<evidence type="ECO:0000256" key="8">
    <source>
        <dbReference type="RuleBase" id="RU361169"/>
    </source>
</evidence>
<dbReference type="InterPro" id="IPR012334">
    <property type="entry name" value="Pectin_lyas_fold"/>
</dbReference>
<dbReference type="InterPro" id="IPR011050">
    <property type="entry name" value="Pectin_lyase_fold/virulence"/>
</dbReference>
<accession>A0A5A7P4K0</accession>
<dbReference type="InterPro" id="IPR000743">
    <property type="entry name" value="Glyco_hydro_28"/>
</dbReference>
<dbReference type="GO" id="GO:0071555">
    <property type="term" value="P:cell wall organization"/>
    <property type="evidence" value="ECO:0007669"/>
    <property type="project" value="UniProtKB-KW"/>
</dbReference>
<sequence length="99" mass="10581">MNNVNNARVEGVNLIDSMGFHMHITESSRVTIDGIKIRAPGNSPNTDGIHISKSDAVTVSKSVIQTGDDCISIGQGLTDLTVNGVTCGPRHGIRIFLFF</sequence>
<keyword evidence="9" id="KW-0456">Lyase</keyword>
<dbReference type="GO" id="GO:0005975">
    <property type="term" value="P:carbohydrate metabolic process"/>
    <property type="evidence" value="ECO:0007669"/>
    <property type="project" value="InterPro"/>
</dbReference>
<dbReference type="OrthoDB" id="1909044at2759"/>
<dbReference type="AlphaFoldDB" id="A0A5A7P4K0"/>
<dbReference type="Pfam" id="PF00295">
    <property type="entry name" value="Glyco_hydro_28"/>
    <property type="match status" value="1"/>
</dbReference>
<dbReference type="PANTHER" id="PTHR31375">
    <property type="match status" value="1"/>
</dbReference>
<gene>
    <name evidence="9" type="ORF">STAS_03396</name>
</gene>
<evidence type="ECO:0000256" key="7">
    <source>
        <dbReference type="ARBA" id="ARBA00023316"/>
    </source>
</evidence>
<evidence type="ECO:0000313" key="10">
    <source>
        <dbReference type="Proteomes" id="UP000325081"/>
    </source>
</evidence>
<dbReference type="SUPFAM" id="SSF51126">
    <property type="entry name" value="Pectin lyase-like"/>
    <property type="match status" value="1"/>
</dbReference>
<evidence type="ECO:0000256" key="5">
    <source>
        <dbReference type="ARBA" id="ARBA00022801"/>
    </source>
</evidence>
<keyword evidence="10" id="KW-1185">Reference proteome</keyword>
<dbReference type="GO" id="GO:0004650">
    <property type="term" value="F:polygalacturonase activity"/>
    <property type="evidence" value="ECO:0007669"/>
    <property type="project" value="InterPro"/>
</dbReference>
<evidence type="ECO:0000256" key="3">
    <source>
        <dbReference type="ARBA" id="ARBA00022512"/>
    </source>
</evidence>
<keyword evidence="7" id="KW-0961">Cell wall biogenesis/degradation</keyword>
<evidence type="ECO:0000256" key="6">
    <source>
        <dbReference type="ARBA" id="ARBA00023295"/>
    </source>
</evidence>
<evidence type="ECO:0000256" key="1">
    <source>
        <dbReference type="ARBA" id="ARBA00004191"/>
    </source>
</evidence>